<proteinExistence type="predicted"/>
<feature type="domain" description="Glycosyl transferase family 1" evidence="1">
    <location>
        <begin position="170"/>
        <end position="320"/>
    </location>
</feature>
<dbReference type="GO" id="GO:0016757">
    <property type="term" value="F:glycosyltransferase activity"/>
    <property type="evidence" value="ECO:0007669"/>
    <property type="project" value="InterPro"/>
</dbReference>
<organism evidence="2 3">
    <name type="scientific">Inquilinus limosus</name>
    <dbReference type="NCBI Taxonomy" id="171674"/>
    <lineage>
        <taxon>Bacteria</taxon>
        <taxon>Pseudomonadati</taxon>
        <taxon>Pseudomonadota</taxon>
        <taxon>Alphaproteobacteria</taxon>
        <taxon>Rhodospirillales</taxon>
        <taxon>Rhodospirillaceae</taxon>
        <taxon>Inquilinus</taxon>
    </lineage>
</organism>
<dbReference type="Proteomes" id="UP000196655">
    <property type="component" value="Unassembled WGS sequence"/>
</dbReference>
<evidence type="ECO:0000313" key="3">
    <source>
        <dbReference type="Proteomes" id="UP000196655"/>
    </source>
</evidence>
<dbReference type="EMBL" id="NHON01000164">
    <property type="protein sequence ID" value="OWJ56540.1"/>
    <property type="molecule type" value="Genomic_DNA"/>
</dbReference>
<accession>A0A211YU24</accession>
<dbReference type="Pfam" id="PF00534">
    <property type="entry name" value="Glycos_transf_1"/>
    <property type="match status" value="1"/>
</dbReference>
<dbReference type="InterPro" id="IPR001296">
    <property type="entry name" value="Glyco_trans_1"/>
</dbReference>
<sequence length="347" mass="38583">MTGAKVAIVAAGSGTGEVGGVERLYRGLQSALENVGLQAEIVSEVSDESNFEQIKESYLRFYDLDLDAYDGVVSTKAPSYAIRHRNHVGYLVHTMRVFYDMFDAEFPAPSAALLEQRRLIHQLDTAALTSRRLKHLYTIGHEVRERLKQYNGIDAEVLHHPTTLDGLRQGRYEYIFLPGRLHRWKRVDLAISAIKLIRRPVQLLITGTGEDRAYFEAIADGDPRIRFLGRVSEDELRALYADALAVAFVPKREDLGLITLEAFGSGKPVITCTDSGEPSRLVRHGETGFVSQPEPSALAGWLERMVENPEMAMAMGCRGRSSVAHITWERIGHSLARALGLIDPPSS</sequence>
<gene>
    <name evidence="2" type="ORF">BWR60_34845</name>
</gene>
<name>A0A211YU24_9PROT</name>
<reference evidence="3" key="1">
    <citation type="submission" date="2017-05" db="EMBL/GenBank/DDBJ databases">
        <authorList>
            <person name="Macchi M."/>
            <person name="Festa S."/>
            <person name="Coppotelli B.M."/>
            <person name="Morelli I.S."/>
        </authorList>
    </citation>
    <scope>NUCLEOTIDE SEQUENCE [LARGE SCALE GENOMIC DNA]</scope>
    <source>
        <strain evidence="3">I</strain>
    </source>
</reference>
<protein>
    <recommendedName>
        <fullName evidence="1">Glycosyl transferase family 1 domain-containing protein</fullName>
    </recommendedName>
</protein>
<dbReference type="SUPFAM" id="SSF53756">
    <property type="entry name" value="UDP-Glycosyltransferase/glycogen phosphorylase"/>
    <property type="match status" value="1"/>
</dbReference>
<dbReference type="CDD" id="cd03801">
    <property type="entry name" value="GT4_PimA-like"/>
    <property type="match status" value="1"/>
</dbReference>
<dbReference type="PANTHER" id="PTHR45947:SF3">
    <property type="entry name" value="SULFOQUINOVOSYL TRANSFERASE SQD2"/>
    <property type="match status" value="1"/>
</dbReference>
<dbReference type="InterPro" id="IPR050194">
    <property type="entry name" value="Glycosyltransferase_grp1"/>
</dbReference>
<comment type="caution">
    <text evidence="2">The sequence shown here is derived from an EMBL/GenBank/DDBJ whole genome shotgun (WGS) entry which is preliminary data.</text>
</comment>
<dbReference type="PANTHER" id="PTHR45947">
    <property type="entry name" value="SULFOQUINOVOSYL TRANSFERASE SQD2"/>
    <property type="match status" value="1"/>
</dbReference>
<dbReference type="OrthoDB" id="529131at2"/>
<dbReference type="RefSeq" id="WP_088157761.1">
    <property type="nucleotide sequence ID" value="NZ_NHON01000164.1"/>
</dbReference>
<dbReference type="AlphaFoldDB" id="A0A211YU24"/>
<keyword evidence="3" id="KW-1185">Reference proteome</keyword>
<dbReference type="Gene3D" id="3.40.50.2000">
    <property type="entry name" value="Glycogen Phosphorylase B"/>
    <property type="match status" value="2"/>
</dbReference>
<evidence type="ECO:0000259" key="1">
    <source>
        <dbReference type="Pfam" id="PF00534"/>
    </source>
</evidence>
<evidence type="ECO:0000313" key="2">
    <source>
        <dbReference type="EMBL" id="OWJ56540.1"/>
    </source>
</evidence>